<evidence type="ECO:0000313" key="1">
    <source>
        <dbReference type="EMBL" id="QHT18190.1"/>
    </source>
</evidence>
<protein>
    <submittedName>
        <fullName evidence="1">Uncharacterized protein</fullName>
    </submittedName>
</protein>
<organism evidence="1">
    <name type="scientific">viral metagenome</name>
    <dbReference type="NCBI Taxonomy" id="1070528"/>
    <lineage>
        <taxon>unclassified sequences</taxon>
        <taxon>metagenomes</taxon>
        <taxon>organismal metagenomes</taxon>
    </lineage>
</organism>
<name>A0A6C0DPP8_9ZZZZ</name>
<sequence>MKTKRKMFIVYLILGLFVLGESRKLSVVHVRKILRNDNVFPPAQINHSLVKKYYIWSFRHIERMQSTHDGTLDRFIEIDLQQRVLCRFIDTMHNLFTRDSIHDHIALQDGCDNIDTKLAYLNKTFGKNKYRDEFLLCVRDLYRITWIVFSDKNNYARTRNWLAKYIESRSC</sequence>
<reference evidence="1" key="1">
    <citation type="journal article" date="2020" name="Nature">
        <title>Giant virus diversity and host interactions through global metagenomics.</title>
        <authorList>
            <person name="Schulz F."/>
            <person name="Roux S."/>
            <person name="Paez-Espino D."/>
            <person name="Jungbluth S."/>
            <person name="Walsh D.A."/>
            <person name="Denef V.J."/>
            <person name="McMahon K.D."/>
            <person name="Konstantinidis K.T."/>
            <person name="Eloe-Fadrosh E.A."/>
            <person name="Kyrpides N.C."/>
            <person name="Woyke T."/>
        </authorList>
    </citation>
    <scope>NUCLEOTIDE SEQUENCE</scope>
    <source>
        <strain evidence="1">GVMAG-M-3300023174-3</strain>
    </source>
</reference>
<proteinExistence type="predicted"/>
<accession>A0A6C0DPP8</accession>
<dbReference type="EMBL" id="MN739649">
    <property type="protein sequence ID" value="QHT18190.1"/>
    <property type="molecule type" value="Genomic_DNA"/>
</dbReference>
<dbReference type="AlphaFoldDB" id="A0A6C0DPP8"/>